<dbReference type="Proteomes" id="UP000257136">
    <property type="component" value="Unassembled WGS sequence"/>
</dbReference>
<dbReference type="RefSeq" id="WP_115812724.1">
    <property type="nucleotide sequence ID" value="NZ_QUNI01000004.1"/>
</dbReference>
<dbReference type="AlphaFoldDB" id="A0A3E0ENG8"/>
<dbReference type="Pfam" id="PF19637">
    <property type="entry name" value="DUF6140"/>
    <property type="match status" value="1"/>
</dbReference>
<evidence type="ECO:0000313" key="2">
    <source>
        <dbReference type="Proteomes" id="UP000257136"/>
    </source>
</evidence>
<keyword evidence="2" id="KW-1185">Reference proteome</keyword>
<evidence type="ECO:0000313" key="1">
    <source>
        <dbReference type="EMBL" id="REG99802.1"/>
    </source>
</evidence>
<dbReference type="OrthoDB" id="1075930at2"/>
<comment type="caution">
    <text evidence="1">The sequence shown here is derived from an EMBL/GenBank/DDBJ whole genome shotgun (WGS) entry which is preliminary data.</text>
</comment>
<gene>
    <name evidence="1" type="ORF">C8P67_104440</name>
</gene>
<proteinExistence type="predicted"/>
<name>A0A3E0ENG8_9FLAO</name>
<reference evidence="1 2" key="1">
    <citation type="submission" date="2018-08" db="EMBL/GenBank/DDBJ databases">
        <title>Genomic Encyclopedia of Archaeal and Bacterial Type Strains, Phase II (KMG-II): from individual species to whole genera.</title>
        <authorList>
            <person name="Goeker M."/>
        </authorList>
    </citation>
    <scope>NUCLEOTIDE SEQUENCE [LARGE SCALE GENOMIC DNA]</scope>
    <source>
        <strain evidence="1 2">DSM 100880</strain>
    </source>
</reference>
<sequence length="72" mass="8051">MALFLITVKQNHYTNGIRLEKGMTVEVASKYSNPITINGGHEVVDAFMRKYGIDIKKNCGLSSSYLDLKKIS</sequence>
<dbReference type="InterPro" id="IPR046138">
    <property type="entry name" value="DUF6140"/>
</dbReference>
<dbReference type="EMBL" id="QUNI01000004">
    <property type="protein sequence ID" value="REG99802.1"/>
    <property type="molecule type" value="Genomic_DNA"/>
</dbReference>
<accession>A0A3E0ENG8</accession>
<organism evidence="1 2">
    <name type="scientific">Flavobacterium aquicola</name>
    <dbReference type="NCBI Taxonomy" id="1682742"/>
    <lineage>
        <taxon>Bacteria</taxon>
        <taxon>Pseudomonadati</taxon>
        <taxon>Bacteroidota</taxon>
        <taxon>Flavobacteriia</taxon>
        <taxon>Flavobacteriales</taxon>
        <taxon>Flavobacteriaceae</taxon>
        <taxon>Flavobacterium</taxon>
    </lineage>
</organism>
<protein>
    <submittedName>
        <fullName evidence="1">Uncharacterized protein</fullName>
    </submittedName>
</protein>